<feature type="domain" description="Response regulatory" evidence="9">
    <location>
        <begin position="55"/>
        <end position="168"/>
    </location>
</feature>
<dbReference type="SUPFAM" id="SSF46894">
    <property type="entry name" value="C-terminal effector domain of the bipartite response regulators"/>
    <property type="match status" value="1"/>
</dbReference>
<gene>
    <name evidence="11" type="ORF">GCM10010094_11010</name>
</gene>
<evidence type="ECO:0000256" key="5">
    <source>
        <dbReference type="ARBA" id="ARBA00023163"/>
    </source>
</evidence>
<reference evidence="11" key="1">
    <citation type="journal article" date="2014" name="Int. J. Syst. Evol. Microbiol.">
        <title>Complete genome sequence of Corynebacterium casei LMG S-19264T (=DSM 44701T), isolated from a smear-ripened cheese.</title>
        <authorList>
            <consortium name="US DOE Joint Genome Institute (JGI-PGF)"/>
            <person name="Walter F."/>
            <person name="Albersmeier A."/>
            <person name="Kalinowski J."/>
            <person name="Ruckert C."/>
        </authorList>
    </citation>
    <scope>NUCLEOTIDE SEQUENCE</scope>
    <source>
        <strain evidence="11">JCM 3035</strain>
    </source>
</reference>
<evidence type="ECO:0000256" key="8">
    <source>
        <dbReference type="SAM" id="MobiDB-lite"/>
    </source>
</evidence>
<dbReference type="FunFam" id="1.10.10.10:FF:000101">
    <property type="entry name" value="DNA-binding response OmpR family regulator"/>
    <property type="match status" value="1"/>
</dbReference>
<feature type="modified residue" description="4-aspartylphosphate" evidence="6">
    <location>
        <position position="104"/>
    </location>
</feature>
<dbReference type="Gene3D" id="6.10.250.690">
    <property type="match status" value="1"/>
</dbReference>
<evidence type="ECO:0000313" key="11">
    <source>
        <dbReference type="EMBL" id="GGK52452.1"/>
    </source>
</evidence>
<dbReference type="SUPFAM" id="SSF52172">
    <property type="entry name" value="CheY-like"/>
    <property type="match status" value="1"/>
</dbReference>
<keyword evidence="4 7" id="KW-0238">DNA-binding</keyword>
<keyword evidence="1 6" id="KW-0597">Phosphoprotein</keyword>
<name>A0A917QIJ4_9ACTN</name>
<dbReference type="PANTHER" id="PTHR48111">
    <property type="entry name" value="REGULATOR OF RPOS"/>
    <property type="match status" value="1"/>
</dbReference>
<feature type="domain" description="OmpR/PhoB-type" evidence="10">
    <location>
        <begin position="183"/>
        <end position="277"/>
    </location>
</feature>
<evidence type="ECO:0000256" key="6">
    <source>
        <dbReference type="PROSITE-ProRule" id="PRU00169"/>
    </source>
</evidence>
<sequence length="280" mass="30631">MVTARTLLTDADHSSVKRSHGITPTIPESTLQGRAMEQTHTSQNGTAATPGAQRRVLVVEDDPTIVDAIAARLRAEGFLVQTAGDGPAAVDTAEAWQPDLLILDIMLPGFDGLEVCRRVQAQRPVPVLMLTARDDETDMLVGLGVGADDYMTKPFSMRELAARVHVLLRRVERAVVAASTPRSGILRLGELEIDHAQRRVRVHNEDVHLTPTEFDLLVCLANTPRAVLSREQLLAEVWDWADASGTRTVDSHIKALRRKIGAERIRTVHGVGYALETPTP</sequence>
<dbReference type="GO" id="GO:0032993">
    <property type="term" value="C:protein-DNA complex"/>
    <property type="evidence" value="ECO:0007669"/>
    <property type="project" value="TreeGrafter"/>
</dbReference>
<evidence type="ECO:0000256" key="7">
    <source>
        <dbReference type="PROSITE-ProRule" id="PRU01091"/>
    </source>
</evidence>
<dbReference type="CDD" id="cd17574">
    <property type="entry name" value="REC_OmpR"/>
    <property type="match status" value="1"/>
</dbReference>
<dbReference type="GO" id="GO:0000976">
    <property type="term" value="F:transcription cis-regulatory region binding"/>
    <property type="evidence" value="ECO:0007669"/>
    <property type="project" value="TreeGrafter"/>
</dbReference>
<dbReference type="Pfam" id="PF00486">
    <property type="entry name" value="Trans_reg_C"/>
    <property type="match status" value="1"/>
</dbReference>
<dbReference type="CDD" id="cd00383">
    <property type="entry name" value="trans_reg_C"/>
    <property type="match status" value="1"/>
</dbReference>
<reference evidence="11" key="2">
    <citation type="submission" date="2020-09" db="EMBL/GenBank/DDBJ databases">
        <authorList>
            <person name="Sun Q."/>
            <person name="Ohkuma M."/>
        </authorList>
    </citation>
    <scope>NUCLEOTIDE SEQUENCE</scope>
    <source>
        <strain evidence="11">JCM 3035</strain>
    </source>
</reference>
<keyword evidence="3" id="KW-0805">Transcription regulation</keyword>
<keyword evidence="5" id="KW-0804">Transcription</keyword>
<dbReference type="SMART" id="SM00448">
    <property type="entry name" value="REC"/>
    <property type="match status" value="1"/>
</dbReference>
<dbReference type="Gene3D" id="3.40.50.2300">
    <property type="match status" value="1"/>
</dbReference>
<feature type="DNA-binding region" description="OmpR/PhoB-type" evidence="7">
    <location>
        <begin position="183"/>
        <end position="277"/>
    </location>
</feature>
<dbReference type="InterPro" id="IPR011006">
    <property type="entry name" value="CheY-like_superfamily"/>
</dbReference>
<dbReference type="InterPro" id="IPR016032">
    <property type="entry name" value="Sig_transdc_resp-reg_C-effctor"/>
</dbReference>
<dbReference type="EMBL" id="BMPQ01000002">
    <property type="protein sequence ID" value="GGK52452.1"/>
    <property type="molecule type" value="Genomic_DNA"/>
</dbReference>
<dbReference type="AlphaFoldDB" id="A0A917QIJ4"/>
<dbReference type="GO" id="GO:0006355">
    <property type="term" value="P:regulation of DNA-templated transcription"/>
    <property type="evidence" value="ECO:0007669"/>
    <property type="project" value="InterPro"/>
</dbReference>
<dbReference type="PANTHER" id="PTHR48111:SF4">
    <property type="entry name" value="DNA-BINDING DUAL TRANSCRIPTIONAL REGULATOR OMPR"/>
    <property type="match status" value="1"/>
</dbReference>
<dbReference type="InterPro" id="IPR039420">
    <property type="entry name" value="WalR-like"/>
</dbReference>
<proteinExistence type="predicted"/>
<dbReference type="Gene3D" id="1.10.10.10">
    <property type="entry name" value="Winged helix-like DNA-binding domain superfamily/Winged helix DNA-binding domain"/>
    <property type="match status" value="1"/>
</dbReference>
<dbReference type="FunFam" id="3.40.50.2300:FF:000001">
    <property type="entry name" value="DNA-binding response regulator PhoB"/>
    <property type="match status" value="1"/>
</dbReference>
<dbReference type="Proteomes" id="UP000637788">
    <property type="component" value="Unassembled WGS sequence"/>
</dbReference>
<keyword evidence="12" id="KW-1185">Reference proteome</keyword>
<evidence type="ECO:0000259" key="9">
    <source>
        <dbReference type="PROSITE" id="PS50110"/>
    </source>
</evidence>
<organism evidence="11 12">
    <name type="scientific">Streptomyces flaveus</name>
    <dbReference type="NCBI Taxonomy" id="66370"/>
    <lineage>
        <taxon>Bacteria</taxon>
        <taxon>Bacillati</taxon>
        <taxon>Actinomycetota</taxon>
        <taxon>Actinomycetes</taxon>
        <taxon>Kitasatosporales</taxon>
        <taxon>Streptomycetaceae</taxon>
        <taxon>Streptomyces</taxon>
        <taxon>Streptomyces aurantiacus group</taxon>
    </lineage>
</organism>
<dbReference type="GO" id="GO:0005829">
    <property type="term" value="C:cytosol"/>
    <property type="evidence" value="ECO:0007669"/>
    <property type="project" value="TreeGrafter"/>
</dbReference>
<dbReference type="InterPro" id="IPR036388">
    <property type="entry name" value="WH-like_DNA-bd_sf"/>
</dbReference>
<feature type="region of interest" description="Disordered" evidence="8">
    <location>
        <begin position="1"/>
        <end position="27"/>
    </location>
</feature>
<evidence type="ECO:0000313" key="12">
    <source>
        <dbReference type="Proteomes" id="UP000637788"/>
    </source>
</evidence>
<dbReference type="PROSITE" id="PS50110">
    <property type="entry name" value="RESPONSE_REGULATORY"/>
    <property type="match status" value="1"/>
</dbReference>
<evidence type="ECO:0000256" key="4">
    <source>
        <dbReference type="ARBA" id="ARBA00023125"/>
    </source>
</evidence>
<dbReference type="PROSITE" id="PS51755">
    <property type="entry name" value="OMPR_PHOB"/>
    <property type="match status" value="1"/>
</dbReference>
<evidence type="ECO:0000256" key="1">
    <source>
        <dbReference type="ARBA" id="ARBA00022553"/>
    </source>
</evidence>
<dbReference type="SMART" id="SM00862">
    <property type="entry name" value="Trans_reg_C"/>
    <property type="match status" value="1"/>
</dbReference>
<dbReference type="InterPro" id="IPR001867">
    <property type="entry name" value="OmpR/PhoB-type_DNA-bd"/>
</dbReference>
<keyword evidence="2" id="KW-0902">Two-component regulatory system</keyword>
<dbReference type="InterPro" id="IPR001789">
    <property type="entry name" value="Sig_transdc_resp-reg_receiver"/>
</dbReference>
<protein>
    <submittedName>
        <fullName evidence="11">DNA-binding response regulator</fullName>
    </submittedName>
</protein>
<dbReference type="Pfam" id="PF00072">
    <property type="entry name" value="Response_reg"/>
    <property type="match status" value="1"/>
</dbReference>
<evidence type="ECO:0000256" key="3">
    <source>
        <dbReference type="ARBA" id="ARBA00023015"/>
    </source>
</evidence>
<comment type="caution">
    <text evidence="11">The sequence shown here is derived from an EMBL/GenBank/DDBJ whole genome shotgun (WGS) entry which is preliminary data.</text>
</comment>
<evidence type="ECO:0000259" key="10">
    <source>
        <dbReference type="PROSITE" id="PS51755"/>
    </source>
</evidence>
<dbReference type="GO" id="GO:0000156">
    <property type="term" value="F:phosphorelay response regulator activity"/>
    <property type="evidence" value="ECO:0007669"/>
    <property type="project" value="TreeGrafter"/>
</dbReference>
<evidence type="ECO:0000256" key="2">
    <source>
        <dbReference type="ARBA" id="ARBA00023012"/>
    </source>
</evidence>
<accession>A0A917QIJ4</accession>